<accession>A0A5J4NF17</accession>
<sequence length="135" mass="14961">MAEFGSHPQGPDDVSMPTARTFLLYSGACHAVFSSITLLVCSSYYALSSELFETQFEERIASDVITIIACLAVFLPVSESTTLLLKLVGLDTLNAILTERFCYKTCTVHRRDFIDCRDFNGSNKNGINCGFILDR</sequence>
<name>A0A5J4NF17_9TREM</name>
<proteinExistence type="predicted"/>
<gene>
    <name evidence="1" type="ORF">DEA37_0013097</name>
</gene>
<organism evidence="1 2">
    <name type="scientific">Paragonimus westermani</name>
    <dbReference type="NCBI Taxonomy" id="34504"/>
    <lineage>
        <taxon>Eukaryota</taxon>
        <taxon>Metazoa</taxon>
        <taxon>Spiralia</taxon>
        <taxon>Lophotrochozoa</taxon>
        <taxon>Platyhelminthes</taxon>
        <taxon>Trematoda</taxon>
        <taxon>Digenea</taxon>
        <taxon>Plagiorchiida</taxon>
        <taxon>Troglotremata</taxon>
        <taxon>Troglotrematidae</taxon>
        <taxon>Paragonimus</taxon>
    </lineage>
</organism>
<reference evidence="1 2" key="1">
    <citation type="journal article" date="2019" name="Gigascience">
        <title>Whole-genome sequence of the oriental lung fluke Paragonimus westermani.</title>
        <authorList>
            <person name="Oey H."/>
            <person name="Zakrzewski M."/>
            <person name="Narain K."/>
            <person name="Devi K.R."/>
            <person name="Agatsuma T."/>
            <person name="Nawaratna S."/>
            <person name="Gobert G.N."/>
            <person name="Jones M.K."/>
            <person name="Ragan M.A."/>
            <person name="McManus D.P."/>
            <person name="Krause L."/>
        </authorList>
    </citation>
    <scope>NUCLEOTIDE SEQUENCE [LARGE SCALE GENOMIC DNA]</scope>
    <source>
        <strain evidence="1 2">IND2009</strain>
    </source>
</reference>
<protein>
    <submittedName>
        <fullName evidence="1">Uncharacterized protein</fullName>
    </submittedName>
</protein>
<evidence type="ECO:0000313" key="1">
    <source>
        <dbReference type="EMBL" id="KAA3674053.1"/>
    </source>
</evidence>
<evidence type="ECO:0000313" key="2">
    <source>
        <dbReference type="Proteomes" id="UP000324629"/>
    </source>
</evidence>
<keyword evidence="2" id="KW-1185">Reference proteome</keyword>
<comment type="caution">
    <text evidence="1">The sequence shown here is derived from an EMBL/GenBank/DDBJ whole genome shotgun (WGS) entry which is preliminary data.</text>
</comment>
<dbReference type="EMBL" id="QNGE01003430">
    <property type="protein sequence ID" value="KAA3674053.1"/>
    <property type="molecule type" value="Genomic_DNA"/>
</dbReference>
<dbReference type="Proteomes" id="UP000324629">
    <property type="component" value="Unassembled WGS sequence"/>
</dbReference>
<dbReference type="AlphaFoldDB" id="A0A5J4NF17"/>